<evidence type="ECO:0000313" key="1">
    <source>
        <dbReference type="EMBL" id="KAK1119841.1"/>
    </source>
</evidence>
<dbReference type="Proteomes" id="UP001177670">
    <property type="component" value="Unassembled WGS sequence"/>
</dbReference>
<protein>
    <submittedName>
        <fullName evidence="1">Uncharacterized protein</fullName>
    </submittedName>
</protein>
<name>A0AA40FIY4_9HYME</name>
<comment type="caution">
    <text evidence="1">The sequence shown here is derived from an EMBL/GenBank/DDBJ whole genome shotgun (WGS) entry which is preliminary data.</text>
</comment>
<evidence type="ECO:0000313" key="2">
    <source>
        <dbReference type="Proteomes" id="UP001177670"/>
    </source>
</evidence>
<dbReference type="AlphaFoldDB" id="A0AA40FIY4"/>
<reference evidence="1" key="1">
    <citation type="submission" date="2021-10" db="EMBL/GenBank/DDBJ databases">
        <title>Melipona bicolor Genome sequencing and assembly.</title>
        <authorList>
            <person name="Araujo N.S."/>
            <person name="Arias M.C."/>
        </authorList>
    </citation>
    <scope>NUCLEOTIDE SEQUENCE</scope>
    <source>
        <strain evidence="1">USP_2M_L1-L4_2017</strain>
        <tissue evidence="1">Whole body</tissue>
    </source>
</reference>
<accession>A0AA40FIY4</accession>
<proteinExistence type="predicted"/>
<sequence>MIFSERVNDWPIPFISENEENTRKNEARRCEEQAYARVRHIRNAATRRFLGPISSALIDKADRGGELHYTK</sequence>
<keyword evidence="2" id="KW-1185">Reference proteome</keyword>
<gene>
    <name evidence="1" type="ORF">K0M31_012919</name>
</gene>
<organism evidence="1 2">
    <name type="scientific">Melipona bicolor</name>
    <dbReference type="NCBI Taxonomy" id="60889"/>
    <lineage>
        <taxon>Eukaryota</taxon>
        <taxon>Metazoa</taxon>
        <taxon>Ecdysozoa</taxon>
        <taxon>Arthropoda</taxon>
        <taxon>Hexapoda</taxon>
        <taxon>Insecta</taxon>
        <taxon>Pterygota</taxon>
        <taxon>Neoptera</taxon>
        <taxon>Endopterygota</taxon>
        <taxon>Hymenoptera</taxon>
        <taxon>Apocrita</taxon>
        <taxon>Aculeata</taxon>
        <taxon>Apoidea</taxon>
        <taxon>Anthophila</taxon>
        <taxon>Apidae</taxon>
        <taxon>Melipona</taxon>
    </lineage>
</organism>
<dbReference type="EMBL" id="JAHYIQ010000034">
    <property type="protein sequence ID" value="KAK1119841.1"/>
    <property type="molecule type" value="Genomic_DNA"/>
</dbReference>